<dbReference type="OrthoDB" id="3495677at2759"/>
<sequence length="481" mass="54863">MSFKQFKRNRDKANAFLERMRNGISNHDILAEALGKVSKGVSDHVYELPKDQMNKASLPDIAKYKLQLHESFDKPDPTADYSDHANVYLVGRPNRWARSLSRTPKPCHWSIYNSGNFYHIKLVEGAQGPSIVLRDDRPQEWKLLGGPFIAYHIGMTDYHGDHVPLIAKWVATQLDHDTLSTAAYEQFVFGLAIRILRGPSNTTAFIGDFWQIMEHDIGLAPSGFFTGMKLADSDEDISTRLKRWYLIYRIETDARGLDRCWKKGTLGQISWNTHEYHPFIRSLAVGSPSIAKIVTKVGQRIPALSKAVPQRYHKDVPTVAIYRRRKATPFPRGLVLVHFYGSLFYIRAEYPLTDRDFWFRVHRLLNSPSVQHITFNRGFDDKFIWGPEMVKSIIPMNAEPPAGWRPQSSGSTVVEKECEMSESAMDAERSAGEMPQLGSGSVIEKEGPLFNTYTTHWFEHRGVQCQVMIDMAGQFESPVEI</sequence>
<dbReference type="OMA" id="IMEHDIG"/>
<comment type="caution">
    <text evidence="1">The sequence shown here is derived from an EMBL/GenBank/DDBJ whole genome shotgun (WGS) entry which is preliminary data.</text>
</comment>
<dbReference type="PhylomeDB" id="A0A0A2L7W1"/>
<dbReference type="HOGENOM" id="CLU_572512_0_0_1"/>
<proteinExistence type="predicted"/>
<dbReference type="Proteomes" id="UP000030104">
    <property type="component" value="Unassembled WGS sequence"/>
</dbReference>
<dbReference type="EMBL" id="JQGA01000478">
    <property type="protein sequence ID" value="KGO75298.1"/>
    <property type="molecule type" value="Genomic_DNA"/>
</dbReference>
<accession>A0A0A2L7W1</accession>
<gene>
    <name evidence="1" type="ORF">PITC_001110</name>
</gene>
<reference evidence="1 2" key="1">
    <citation type="journal article" date="2015" name="Mol. Plant Microbe Interact.">
        <title>Genome, transcriptome, and functional analyses of Penicillium expansum provide new insights into secondary metabolism and pathogenicity.</title>
        <authorList>
            <person name="Ballester A.R."/>
            <person name="Marcet-Houben M."/>
            <person name="Levin E."/>
            <person name="Sela N."/>
            <person name="Selma-Lazaro C."/>
            <person name="Carmona L."/>
            <person name="Wisniewski M."/>
            <person name="Droby S."/>
            <person name="Gonzalez-Candelas L."/>
            <person name="Gabaldon T."/>
        </authorList>
    </citation>
    <scope>NUCLEOTIDE SEQUENCE [LARGE SCALE GENOMIC DNA]</scope>
    <source>
        <strain evidence="1 2">PHI-1</strain>
    </source>
</reference>
<organism evidence="1 2">
    <name type="scientific">Penicillium italicum</name>
    <name type="common">Blue mold</name>
    <dbReference type="NCBI Taxonomy" id="40296"/>
    <lineage>
        <taxon>Eukaryota</taxon>
        <taxon>Fungi</taxon>
        <taxon>Dikarya</taxon>
        <taxon>Ascomycota</taxon>
        <taxon>Pezizomycotina</taxon>
        <taxon>Eurotiomycetes</taxon>
        <taxon>Eurotiomycetidae</taxon>
        <taxon>Eurotiales</taxon>
        <taxon>Aspergillaceae</taxon>
        <taxon>Penicillium</taxon>
    </lineage>
</organism>
<keyword evidence="2" id="KW-1185">Reference proteome</keyword>
<evidence type="ECO:0000313" key="2">
    <source>
        <dbReference type="Proteomes" id="UP000030104"/>
    </source>
</evidence>
<name>A0A0A2L7W1_PENIT</name>
<evidence type="ECO:0000313" key="1">
    <source>
        <dbReference type="EMBL" id="KGO75298.1"/>
    </source>
</evidence>
<dbReference type="AlphaFoldDB" id="A0A0A2L7W1"/>
<protein>
    <submittedName>
        <fullName evidence="1">Uncharacterized protein</fullName>
    </submittedName>
</protein>